<dbReference type="EMBL" id="VSRR010025266">
    <property type="protein sequence ID" value="MPC66779.1"/>
    <property type="molecule type" value="Genomic_DNA"/>
</dbReference>
<organism evidence="1 2">
    <name type="scientific">Portunus trituberculatus</name>
    <name type="common">Swimming crab</name>
    <name type="synonym">Neptunus trituberculatus</name>
    <dbReference type="NCBI Taxonomy" id="210409"/>
    <lineage>
        <taxon>Eukaryota</taxon>
        <taxon>Metazoa</taxon>
        <taxon>Ecdysozoa</taxon>
        <taxon>Arthropoda</taxon>
        <taxon>Crustacea</taxon>
        <taxon>Multicrustacea</taxon>
        <taxon>Malacostraca</taxon>
        <taxon>Eumalacostraca</taxon>
        <taxon>Eucarida</taxon>
        <taxon>Decapoda</taxon>
        <taxon>Pleocyemata</taxon>
        <taxon>Brachyura</taxon>
        <taxon>Eubrachyura</taxon>
        <taxon>Portunoidea</taxon>
        <taxon>Portunidae</taxon>
        <taxon>Portuninae</taxon>
        <taxon>Portunus</taxon>
    </lineage>
</organism>
<dbReference type="Proteomes" id="UP000324222">
    <property type="component" value="Unassembled WGS sequence"/>
</dbReference>
<proteinExistence type="predicted"/>
<protein>
    <submittedName>
        <fullName evidence="1">Uncharacterized protein</fullName>
    </submittedName>
</protein>
<accession>A0A5B7HAE3</accession>
<comment type="caution">
    <text evidence="1">The sequence shown here is derived from an EMBL/GenBank/DDBJ whole genome shotgun (WGS) entry which is preliminary data.</text>
</comment>
<dbReference type="AlphaFoldDB" id="A0A5B7HAE3"/>
<evidence type="ECO:0000313" key="2">
    <source>
        <dbReference type="Proteomes" id="UP000324222"/>
    </source>
</evidence>
<evidence type="ECO:0000313" key="1">
    <source>
        <dbReference type="EMBL" id="MPC66779.1"/>
    </source>
</evidence>
<name>A0A5B7HAE3_PORTR</name>
<gene>
    <name evidence="1" type="ORF">E2C01_060932</name>
</gene>
<keyword evidence="2" id="KW-1185">Reference proteome</keyword>
<sequence>MQCGDGDASIPALGLLPLPLPPFLQPCSPVFPPACPSFYLSASFRQPSPRGRLEYQDVREMYRKRSNKNKALAGGPARLQQQLSWRLLRSSAVCHPLPLQLDIKRLAYTSSLAPGRMLEGRLQL</sequence>
<reference evidence="1 2" key="1">
    <citation type="submission" date="2019-05" db="EMBL/GenBank/DDBJ databases">
        <title>Another draft genome of Portunus trituberculatus and its Hox gene families provides insights of decapod evolution.</title>
        <authorList>
            <person name="Jeong J.-H."/>
            <person name="Song I."/>
            <person name="Kim S."/>
            <person name="Choi T."/>
            <person name="Kim D."/>
            <person name="Ryu S."/>
            <person name="Kim W."/>
        </authorList>
    </citation>
    <scope>NUCLEOTIDE SEQUENCE [LARGE SCALE GENOMIC DNA]</scope>
    <source>
        <tissue evidence="1">Muscle</tissue>
    </source>
</reference>